<accession>A0A7Z0D4V3</accession>
<dbReference type="PANTHER" id="PTHR30560">
    <property type="entry name" value="TRIGGER FACTOR CHAPERONE AND PEPTIDYL-PROLYL CIS/TRANS ISOMERASE"/>
    <property type="match status" value="1"/>
</dbReference>
<comment type="subcellular location">
    <subcellularLocation>
        <location evidence="11">Cytoplasm</location>
    </subcellularLocation>
    <text evidence="11">About half TF is bound to the ribosome near the polypeptide exit tunnel while the other half is free in the cytoplasm.</text>
</comment>
<keyword evidence="8 11" id="KW-0413">Isomerase</keyword>
<evidence type="ECO:0000256" key="5">
    <source>
        <dbReference type="ARBA" id="ARBA00022618"/>
    </source>
</evidence>
<proteinExistence type="inferred from homology"/>
<evidence type="ECO:0000256" key="6">
    <source>
        <dbReference type="ARBA" id="ARBA00023110"/>
    </source>
</evidence>
<dbReference type="NCBIfam" id="TIGR00115">
    <property type="entry name" value="tig"/>
    <property type="match status" value="1"/>
</dbReference>
<dbReference type="EMBL" id="JACBZP010000001">
    <property type="protein sequence ID" value="NYI68924.1"/>
    <property type="molecule type" value="Genomic_DNA"/>
</dbReference>
<evidence type="ECO:0000256" key="8">
    <source>
        <dbReference type="ARBA" id="ARBA00023235"/>
    </source>
</evidence>
<dbReference type="GO" id="GO:0043335">
    <property type="term" value="P:protein unfolding"/>
    <property type="evidence" value="ECO:0007669"/>
    <property type="project" value="TreeGrafter"/>
</dbReference>
<keyword evidence="11" id="KW-0963">Cytoplasm</keyword>
<comment type="domain">
    <text evidence="11">Consists of 3 domains; the N-terminus binds the ribosome, the middle domain has PPIase activity, while the C-terminus has intrinsic chaperone activity on its own.</text>
</comment>
<comment type="similarity">
    <text evidence="2 11">Belongs to the FKBP-type PPIase family. Tig subfamily.</text>
</comment>
<keyword evidence="5 11" id="KW-0132">Cell division</keyword>
<comment type="catalytic activity">
    <reaction evidence="1 11">
        <text>[protein]-peptidylproline (omega=180) = [protein]-peptidylproline (omega=0)</text>
        <dbReference type="Rhea" id="RHEA:16237"/>
        <dbReference type="Rhea" id="RHEA-COMP:10747"/>
        <dbReference type="Rhea" id="RHEA-COMP:10748"/>
        <dbReference type="ChEBI" id="CHEBI:83833"/>
        <dbReference type="ChEBI" id="CHEBI:83834"/>
        <dbReference type="EC" id="5.2.1.8"/>
    </reaction>
</comment>
<dbReference type="InterPro" id="IPR008880">
    <property type="entry name" value="Trigger_fac_C"/>
</dbReference>
<dbReference type="PIRSF" id="PIRSF003095">
    <property type="entry name" value="Trigger_factor"/>
    <property type="match status" value="1"/>
</dbReference>
<dbReference type="RefSeq" id="WP_179429195.1">
    <property type="nucleotide sequence ID" value="NZ_JACBZP010000001.1"/>
</dbReference>
<feature type="compositionally biased region" description="Acidic residues" evidence="12">
    <location>
        <begin position="430"/>
        <end position="452"/>
    </location>
</feature>
<dbReference type="HAMAP" id="MF_00303">
    <property type="entry name" value="Trigger_factor_Tig"/>
    <property type="match status" value="1"/>
</dbReference>
<feature type="region of interest" description="Disordered" evidence="12">
    <location>
        <begin position="313"/>
        <end position="333"/>
    </location>
</feature>
<feature type="domain" description="Trigger factor ribosome-binding bacterial" evidence="14">
    <location>
        <begin position="1"/>
        <end position="148"/>
    </location>
</feature>
<keyword evidence="6 11" id="KW-0697">Rotamase</keyword>
<dbReference type="InterPro" id="IPR008881">
    <property type="entry name" value="Trigger_fac_ribosome-bd_bac"/>
</dbReference>
<evidence type="ECO:0000259" key="13">
    <source>
        <dbReference type="Pfam" id="PF00254"/>
    </source>
</evidence>
<dbReference type="Gene3D" id="3.30.70.1050">
    <property type="entry name" value="Trigger factor ribosome-binding domain"/>
    <property type="match status" value="1"/>
</dbReference>
<dbReference type="Pfam" id="PF05697">
    <property type="entry name" value="Trigger_N"/>
    <property type="match status" value="1"/>
</dbReference>
<protein>
    <recommendedName>
        <fullName evidence="4 11">Trigger factor</fullName>
        <shortName evidence="11">TF</shortName>
        <ecNumber evidence="3 11">5.2.1.8</ecNumber>
    </recommendedName>
    <alternativeName>
        <fullName evidence="10 11">PPIase</fullName>
    </alternativeName>
</protein>
<dbReference type="GO" id="GO:0003755">
    <property type="term" value="F:peptidyl-prolyl cis-trans isomerase activity"/>
    <property type="evidence" value="ECO:0007669"/>
    <property type="project" value="UniProtKB-UniRule"/>
</dbReference>
<keyword evidence="9 11" id="KW-0131">Cell cycle</keyword>
<evidence type="ECO:0000256" key="2">
    <source>
        <dbReference type="ARBA" id="ARBA00005464"/>
    </source>
</evidence>
<dbReference type="InterPro" id="IPR001179">
    <property type="entry name" value="PPIase_FKBP_dom"/>
</dbReference>
<evidence type="ECO:0000256" key="4">
    <source>
        <dbReference type="ARBA" id="ARBA00016902"/>
    </source>
</evidence>
<dbReference type="InterPro" id="IPR037041">
    <property type="entry name" value="Trigger_fac_C_sf"/>
</dbReference>
<evidence type="ECO:0000256" key="1">
    <source>
        <dbReference type="ARBA" id="ARBA00000971"/>
    </source>
</evidence>
<dbReference type="InterPro" id="IPR046357">
    <property type="entry name" value="PPIase_dom_sf"/>
</dbReference>
<evidence type="ECO:0000259" key="14">
    <source>
        <dbReference type="Pfam" id="PF05697"/>
    </source>
</evidence>
<dbReference type="GO" id="GO:0043022">
    <property type="term" value="F:ribosome binding"/>
    <property type="evidence" value="ECO:0007669"/>
    <property type="project" value="TreeGrafter"/>
</dbReference>
<dbReference type="PANTHER" id="PTHR30560:SF3">
    <property type="entry name" value="TRIGGER FACTOR-LIKE PROTEIN TIG, CHLOROPLASTIC"/>
    <property type="match status" value="1"/>
</dbReference>
<dbReference type="InterPro" id="IPR027304">
    <property type="entry name" value="Trigger_fact/SurA_dom_sf"/>
</dbReference>
<feature type="domain" description="Trigger factor C-terminal" evidence="15">
    <location>
        <begin position="261"/>
        <end position="404"/>
    </location>
</feature>
<evidence type="ECO:0000256" key="11">
    <source>
        <dbReference type="HAMAP-Rule" id="MF_00303"/>
    </source>
</evidence>
<evidence type="ECO:0000256" key="10">
    <source>
        <dbReference type="ARBA" id="ARBA00029986"/>
    </source>
</evidence>
<dbReference type="GO" id="GO:0051083">
    <property type="term" value="P:'de novo' cotranslational protein folding"/>
    <property type="evidence" value="ECO:0007669"/>
    <property type="project" value="TreeGrafter"/>
</dbReference>
<evidence type="ECO:0000259" key="15">
    <source>
        <dbReference type="Pfam" id="PF05698"/>
    </source>
</evidence>
<dbReference type="InterPro" id="IPR036611">
    <property type="entry name" value="Trigger_fac_ribosome-bd_sf"/>
</dbReference>
<dbReference type="SUPFAM" id="SSF54534">
    <property type="entry name" value="FKBP-like"/>
    <property type="match status" value="1"/>
</dbReference>
<dbReference type="SUPFAM" id="SSF109998">
    <property type="entry name" value="Triger factor/SurA peptide-binding domain-like"/>
    <property type="match status" value="1"/>
</dbReference>
<dbReference type="Gene3D" id="1.10.3120.10">
    <property type="entry name" value="Trigger factor, C-terminal domain"/>
    <property type="match status" value="1"/>
</dbReference>
<dbReference type="GO" id="GO:0044183">
    <property type="term" value="F:protein folding chaperone"/>
    <property type="evidence" value="ECO:0007669"/>
    <property type="project" value="TreeGrafter"/>
</dbReference>
<evidence type="ECO:0000313" key="17">
    <source>
        <dbReference type="Proteomes" id="UP000539111"/>
    </source>
</evidence>
<feature type="region of interest" description="Disordered" evidence="12">
    <location>
        <begin position="424"/>
        <end position="461"/>
    </location>
</feature>
<gene>
    <name evidence="11" type="primary">tig</name>
    <name evidence="16" type="ORF">BJY26_003230</name>
</gene>
<evidence type="ECO:0000313" key="16">
    <source>
        <dbReference type="EMBL" id="NYI68924.1"/>
    </source>
</evidence>
<dbReference type="InterPro" id="IPR005215">
    <property type="entry name" value="Trig_fac"/>
</dbReference>
<dbReference type="SUPFAM" id="SSF102735">
    <property type="entry name" value="Trigger factor ribosome-binding domain"/>
    <property type="match status" value="1"/>
</dbReference>
<comment type="function">
    <text evidence="11">Involved in protein export. Acts as a chaperone by maintaining the newly synthesized protein in an open conformation. Functions as a peptidyl-prolyl cis-trans isomerase.</text>
</comment>
<name>A0A7Z0D4V3_9MICO</name>
<dbReference type="Pfam" id="PF00254">
    <property type="entry name" value="FKBP_C"/>
    <property type="match status" value="1"/>
</dbReference>
<keyword evidence="7 11" id="KW-0143">Chaperone</keyword>
<sequence length="461" mass="50010">MKSAVETLNPTRVKLSVEVPFDELKPNIDKAYKSISEQVQVPGFRKGKVPARIIDQRVGRPAVLQEAVNDGLDGFFREAVDEHELRPLGTPEVEVSEIPGLDGSDEGELSFTVEVDVRPTVELPDYATLKVEVAPLAVTDDDVAKALDGLRERFGTLSTVDRPAAADDFVTLDLTASIDGVEVDSASGVSYQIGSETMLDGMDEALTGLSADEETTFETTLAGGEHEGETAQVKVSVSNVKERELPEADDEFAQLASEFDTIDELKEDLKSQAGKDKEFEQGIEARDKLLDTLLDAIEIPVPEKIVEEQVHEHLEREDRLNDDEHRTEVTEETQKGLRTQFLLDAVAEAEEVEVSQQELIEYLISTAQQYNMNPNEFAKMIDESGQVPAMVSEVGRRKALAAVLAQVSVVDTAGNAVDLTNFVTPAEEAGGADDEADDSEADDAGEPDDGPAADDPGAVRI</sequence>
<organism evidence="16 17">
    <name type="scientific">Spelaeicoccus albus</name>
    <dbReference type="NCBI Taxonomy" id="1280376"/>
    <lineage>
        <taxon>Bacteria</taxon>
        <taxon>Bacillati</taxon>
        <taxon>Actinomycetota</taxon>
        <taxon>Actinomycetes</taxon>
        <taxon>Micrococcales</taxon>
        <taxon>Brevibacteriaceae</taxon>
        <taxon>Spelaeicoccus</taxon>
    </lineage>
</organism>
<evidence type="ECO:0000256" key="12">
    <source>
        <dbReference type="SAM" id="MobiDB-lite"/>
    </source>
</evidence>
<dbReference type="GO" id="GO:0051301">
    <property type="term" value="P:cell division"/>
    <property type="evidence" value="ECO:0007669"/>
    <property type="project" value="UniProtKB-KW"/>
</dbReference>
<dbReference type="GO" id="GO:0005737">
    <property type="term" value="C:cytoplasm"/>
    <property type="evidence" value="ECO:0007669"/>
    <property type="project" value="UniProtKB-SubCell"/>
</dbReference>
<dbReference type="AlphaFoldDB" id="A0A7Z0D4V3"/>
<comment type="caution">
    <text evidence="16">The sequence shown here is derived from an EMBL/GenBank/DDBJ whole genome shotgun (WGS) entry which is preliminary data.</text>
</comment>
<evidence type="ECO:0000256" key="7">
    <source>
        <dbReference type="ARBA" id="ARBA00023186"/>
    </source>
</evidence>
<feature type="domain" description="PPIase FKBP-type" evidence="13">
    <location>
        <begin position="162"/>
        <end position="218"/>
    </location>
</feature>
<evidence type="ECO:0000256" key="9">
    <source>
        <dbReference type="ARBA" id="ARBA00023306"/>
    </source>
</evidence>
<dbReference type="EC" id="5.2.1.8" evidence="3 11"/>
<dbReference type="GO" id="GO:0015031">
    <property type="term" value="P:protein transport"/>
    <property type="evidence" value="ECO:0007669"/>
    <property type="project" value="UniProtKB-UniRule"/>
</dbReference>
<dbReference type="Proteomes" id="UP000539111">
    <property type="component" value="Unassembled WGS sequence"/>
</dbReference>
<dbReference type="Gene3D" id="3.10.50.40">
    <property type="match status" value="1"/>
</dbReference>
<reference evidence="16 17" key="1">
    <citation type="submission" date="2020-07" db="EMBL/GenBank/DDBJ databases">
        <title>Sequencing the genomes of 1000 actinobacteria strains.</title>
        <authorList>
            <person name="Klenk H.-P."/>
        </authorList>
    </citation>
    <scope>NUCLEOTIDE SEQUENCE [LARGE SCALE GENOMIC DNA]</scope>
    <source>
        <strain evidence="16 17">DSM 26341</strain>
    </source>
</reference>
<keyword evidence="17" id="KW-1185">Reference proteome</keyword>
<dbReference type="Pfam" id="PF05698">
    <property type="entry name" value="Trigger_C"/>
    <property type="match status" value="1"/>
</dbReference>
<evidence type="ECO:0000256" key="3">
    <source>
        <dbReference type="ARBA" id="ARBA00013194"/>
    </source>
</evidence>